<feature type="region of interest" description="Disordered" evidence="1">
    <location>
        <begin position="99"/>
        <end position="133"/>
    </location>
</feature>
<comment type="caution">
    <text evidence="2">The sequence shown here is derived from an EMBL/GenBank/DDBJ whole genome shotgun (WGS) entry which is preliminary data.</text>
</comment>
<sequence>MASNNTESFNGTSASASNSTAKMSIDSILNTFSPDTAAAMTFDATTAAILDGKNHRLQYFLRPSTYYHALRTQTCPHPFKDSLVILLLQDDERQYRAAIQASNSSSTIRPVAIDGQRSGSQKLGGQDDQQASG</sequence>
<reference evidence="2 3" key="1">
    <citation type="submission" date="2018-06" db="EMBL/GenBank/DDBJ databases">
        <title>Genome Sequence of the Brown Rot Fungal Pathogen Monilinia fructigena.</title>
        <authorList>
            <person name="Landi L."/>
            <person name="De Miccolis Angelini R.M."/>
            <person name="Pollastro S."/>
            <person name="Abate D."/>
            <person name="Faretra F."/>
            <person name="Romanazzi G."/>
        </authorList>
    </citation>
    <scope>NUCLEOTIDE SEQUENCE [LARGE SCALE GENOMIC DNA]</scope>
    <source>
        <strain evidence="2 3">Mfrg269</strain>
    </source>
</reference>
<accession>A0A395J6N5</accession>
<protein>
    <submittedName>
        <fullName evidence="2">Uncharacterized protein</fullName>
    </submittedName>
</protein>
<evidence type="ECO:0000313" key="3">
    <source>
        <dbReference type="Proteomes" id="UP000249056"/>
    </source>
</evidence>
<dbReference type="Proteomes" id="UP000249056">
    <property type="component" value="Unassembled WGS sequence"/>
</dbReference>
<organism evidence="2 3">
    <name type="scientific">Monilinia fructigena</name>
    <dbReference type="NCBI Taxonomy" id="38457"/>
    <lineage>
        <taxon>Eukaryota</taxon>
        <taxon>Fungi</taxon>
        <taxon>Dikarya</taxon>
        <taxon>Ascomycota</taxon>
        <taxon>Pezizomycotina</taxon>
        <taxon>Leotiomycetes</taxon>
        <taxon>Helotiales</taxon>
        <taxon>Sclerotiniaceae</taxon>
        <taxon>Monilinia</taxon>
    </lineage>
</organism>
<dbReference type="EMBL" id="QKRW01000002">
    <property type="protein sequence ID" value="RAL68162.1"/>
    <property type="molecule type" value="Genomic_DNA"/>
</dbReference>
<gene>
    <name evidence="2" type="ORF">DID88_008872</name>
</gene>
<feature type="compositionally biased region" description="Polar residues" evidence="1">
    <location>
        <begin position="117"/>
        <end position="133"/>
    </location>
</feature>
<proteinExistence type="predicted"/>
<evidence type="ECO:0000313" key="2">
    <source>
        <dbReference type="EMBL" id="RAL68162.1"/>
    </source>
</evidence>
<dbReference type="AlphaFoldDB" id="A0A395J6N5"/>
<keyword evidence="3" id="KW-1185">Reference proteome</keyword>
<name>A0A395J6N5_9HELO</name>
<evidence type="ECO:0000256" key="1">
    <source>
        <dbReference type="SAM" id="MobiDB-lite"/>
    </source>
</evidence>
<dbReference type="OrthoDB" id="3559843at2759"/>